<dbReference type="Pfam" id="PF02627">
    <property type="entry name" value="CMD"/>
    <property type="match status" value="1"/>
</dbReference>
<evidence type="ECO:0000313" key="2">
    <source>
        <dbReference type="EMBL" id="TYP98996.1"/>
    </source>
</evidence>
<evidence type="ECO:0000259" key="1">
    <source>
        <dbReference type="Pfam" id="PF02627"/>
    </source>
</evidence>
<keyword evidence="3" id="KW-1185">Reference proteome</keyword>
<sequence length="113" mass="12113">MKNYPKHYESIVSAMEEMGGKIPNIMVPFGELHEKTISEGALSSKVKELIALGIAITVRCDGCIAFHVHDAIQSGATNQEIMETIGVAILMGGGPSVVYGCEAMEALKQFNKS</sequence>
<organism evidence="2 3">
    <name type="scientific">Tenacibaculum adriaticum</name>
    <dbReference type="NCBI Taxonomy" id="413713"/>
    <lineage>
        <taxon>Bacteria</taxon>
        <taxon>Pseudomonadati</taxon>
        <taxon>Bacteroidota</taxon>
        <taxon>Flavobacteriia</taxon>
        <taxon>Flavobacteriales</taxon>
        <taxon>Flavobacteriaceae</taxon>
        <taxon>Tenacibaculum</taxon>
    </lineage>
</organism>
<comment type="caution">
    <text evidence="2">The sequence shown here is derived from an EMBL/GenBank/DDBJ whole genome shotgun (WGS) entry which is preliminary data.</text>
</comment>
<keyword evidence="2" id="KW-0575">Peroxidase</keyword>
<dbReference type="InterPro" id="IPR029032">
    <property type="entry name" value="AhpD-like"/>
</dbReference>
<name>A0A5S5DVB7_9FLAO</name>
<dbReference type="SUPFAM" id="SSF69118">
    <property type="entry name" value="AhpD-like"/>
    <property type="match status" value="1"/>
</dbReference>
<dbReference type="AlphaFoldDB" id="A0A5S5DVB7"/>
<evidence type="ECO:0000313" key="3">
    <source>
        <dbReference type="Proteomes" id="UP000323136"/>
    </source>
</evidence>
<proteinExistence type="predicted"/>
<dbReference type="RefSeq" id="WP_246143035.1">
    <property type="nucleotide sequence ID" value="NZ_VNIA01000002.1"/>
</dbReference>
<reference evidence="2 3" key="1">
    <citation type="submission" date="2019-07" db="EMBL/GenBank/DDBJ databases">
        <title>Genomic Encyclopedia of Type Strains, Phase IV (KMG-IV): sequencing the most valuable type-strain genomes for metagenomic binning, comparative biology and taxonomic classification.</title>
        <authorList>
            <person name="Goeker M."/>
        </authorList>
    </citation>
    <scope>NUCLEOTIDE SEQUENCE [LARGE SCALE GENOMIC DNA]</scope>
    <source>
        <strain evidence="2 3">DSM 18961</strain>
    </source>
</reference>
<dbReference type="InterPro" id="IPR004675">
    <property type="entry name" value="AhpD_core"/>
</dbReference>
<accession>A0A5S5DVB7</accession>
<dbReference type="InterPro" id="IPR003779">
    <property type="entry name" value="CMD-like"/>
</dbReference>
<dbReference type="Gene3D" id="1.20.1290.10">
    <property type="entry name" value="AhpD-like"/>
    <property type="match status" value="1"/>
</dbReference>
<keyword evidence="2" id="KW-0560">Oxidoreductase</keyword>
<dbReference type="GO" id="GO:0051920">
    <property type="term" value="F:peroxiredoxin activity"/>
    <property type="evidence" value="ECO:0007669"/>
    <property type="project" value="InterPro"/>
</dbReference>
<dbReference type="Proteomes" id="UP000323136">
    <property type="component" value="Unassembled WGS sequence"/>
</dbReference>
<feature type="domain" description="Carboxymuconolactone decarboxylase-like" evidence="1">
    <location>
        <begin position="29"/>
        <end position="105"/>
    </location>
</feature>
<dbReference type="NCBIfam" id="TIGR00778">
    <property type="entry name" value="ahpD_dom"/>
    <property type="match status" value="1"/>
</dbReference>
<dbReference type="PANTHER" id="PTHR33930:SF2">
    <property type="entry name" value="BLR3452 PROTEIN"/>
    <property type="match status" value="1"/>
</dbReference>
<gene>
    <name evidence="2" type="ORF">C7447_102314</name>
</gene>
<dbReference type="PANTHER" id="PTHR33930">
    <property type="entry name" value="ALKYL HYDROPEROXIDE REDUCTASE AHPD"/>
    <property type="match status" value="1"/>
</dbReference>
<dbReference type="EMBL" id="VNIA01000002">
    <property type="protein sequence ID" value="TYP98996.1"/>
    <property type="molecule type" value="Genomic_DNA"/>
</dbReference>
<protein>
    <submittedName>
        <fullName evidence="2">AhpD family alkylhydroperoxidase</fullName>
    </submittedName>
</protein>